<dbReference type="SUPFAM" id="SSF48498">
    <property type="entry name" value="Tetracyclin repressor-like, C-terminal domain"/>
    <property type="match status" value="1"/>
</dbReference>
<dbReference type="GO" id="GO:0000976">
    <property type="term" value="F:transcription cis-regulatory region binding"/>
    <property type="evidence" value="ECO:0007669"/>
    <property type="project" value="TreeGrafter"/>
</dbReference>
<dbReference type="InterPro" id="IPR036271">
    <property type="entry name" value="Tet_transcr_reg_TetR-rel_C_sf"/>
</dbReference>
<reference evidence="6 7" key="1">
    <citation type="journal article" date="2016" name="Genome Announc.">
        <title>Complete Genome and Plasmid Sequences for Rhodococcus fascians D188 and Draft Sequences for Rhodococcus Isolates PBTS 1 and PBTS 2.</title>
        <authorList>
            <person name="Stamler R.A."/>
            <person name="Vereecke D."/>
            <person name="Zhang Y."/>
            <person name="Schilkey F."/>
            <person name="Devitt N."/>
            <person name="Randall J.J."/>
        </authorList>
    </citation>
    <scope>NUCLEOTIDE SEQUENCE [LARGE SCALE GENOMIC DNA]</scope>
    <source>
        <strain evidence="6 7">PBTS2</strain>
    </source>
</reference>
<evidence type="ECO:0000313" key="6">
    <source>
        <dbReference type="EMBL" id="AMY22882.1"/>
    </source>
</evidence>
<evidence type="ECO:0000256" key="4">
    <source>
        <dbReference type="PROSITE-ProRule" id="PRU00335"/>
    </source>
</evidence>
<protein>
    <recommendedName>
        <fullName evidence="5">HTH tetR-type domain-containing protein</fullName>
    </recommendedName>
</protein>
<keyword evidence="1" id="KW-0805">Transcription regulation</keyword>
<proteinExistence type="predicted"/>
<reference evidence="7" key="2">
    <citation type="submission" date="2016-04" db="EMBL/GenBank/DDBJ databases">
        <title>Complete Genome and Plasmid Sequences for Rhodococcus fascians D188 and Draft Sequences for Rhodococcus spp. Isolates PBTS 1 and PBTS 2.</title>
        <authorList>
            <person name="Stamer R."/>
            <person name="Vereecke D."/>
            <person name="Zhang Y."/>
            <person name="Schilkey F."/>
            <person name="Devitt N."/>
            <person name="Randall J."/>
        </authorList>
    </citation>
    <scope>NUCLEOTIDE SEQUENCE [LARGE SCALE GENOMIC DNA]</scope>
    <source>
        <strain evidence="7">PBTS2</strain>
    </source>
</reference>
<dbReference type="PATRIC" id="fig|1653479.3.peg.1600"/>
<dbReference type="PROSITE" id="PS50977">
    <property type="entry name" value="HTH_TETR_2"/>
    <property type="match status" value="1"/>
</dbReference>
<dbReference type="InterPro" id="IPR001647">
    <property type="entry name" value="HTH_TetR"/>
</dbReference>
<gene>
    <name evidence="6" type="ORF">A3Q41_01578</name>
</gene>
<organism evidence="6 7">
    <name type="scientific">Rhodococcoides fascians</name>
    <name type="common">Rhodococcus fascians</name>
    <dbReference type="NCBI Taxonomy" id="1828"/>
    <lineage>
        <taxon>Bacteria</taxon>
        <taxon>Bacillati</taxon>
        <taxon>Actinomycetota</taxon>
        <taxon>Actinomycetes</taxon>
        <taxon>Mycobacteriales</taxon>
        <taxon>Nocardiaceae</taxon>
        <taxon>Rhodococcoides</taxon>
    </lineage>
</organism>
<name>A0A143QK79_RHOFA</name>
<dbReference type="AlphaFoldDB" id="A0A143QK79"/>
<dbReference type="OrthoDB" id="3683770at2"/>
<evidence type="ECO:0000256" key="3">
    <source>
        <dbReference type="ARBA" id="ARBA00023163"/>
    </source>
</evidence>
<dbReference type="PANTHER" id="PTHR30055">
    <property type="entry name" value="HTH-TYPE TRANSCRIPTIONAL REGULATOR RUTR"/>
    <property type="match status" value="1"/>
</dbReference>
<evidence type="ECO:0000259" key="5">
    <source>
        <dbReference type="PROSITE" id="PS50977"/>
    </source>
</evidence>
<accession>A0A143QK79</accession>
<feature type="domain" description="HTH tetR-type" evidence="5">
    <location>
        <begin position="223"/>
        <end position="283"/>
    </location>
</feature>
<evidence type="ECO:0000313" key="7">
    <source>
        <dbReference type="Proteomes" id="UP000076038"/>
    </source>
</evidence>
<keyword evidence="3" id="KW-0804">Transcription</keyword>
<dbReference type="GO" id="GO:0003700">
    <property type="term" value="F:DNA-binding transcription factor activity"/>
    <property type="evidence" value="ECO:0007669"/>
    <property type="project" value="TreeGrafter"/>
</dbReference>
<dbReference type="InterPro" id="IPR009057">
    <property type="entry name" value="Homeodomain-like_sf"/>
</dbReference>
<keyword evidence="2 4" id="KW-0238">DNA-binding</keyword>
<dbReference type="InterPro" id="IPR050109">
    <property type="entry name" value="HTH-type_TetR-like_transc_reg"/>
</dbReference>
<dbReference type="RefSeq" id="WP_048318973.1">
    <property type="nucleotide sequence ID" value="NZ_CP015220.1"/>
</dbReference>
<evidence type="ECO:0000256" key="1">
    <source>
        <dbReference type="ARBA" id="ARBA00023015"/>
    </source>
</evidence>
<dbReference type="Proteomes" id="UP000076038">
    <property type="component" value="Chromosome"/>
</dbReference>
<dbReference type="PANTHER" id="PTHR30055:SF234">
    <property type="entry name" value="HTH-TYPE TRANSCRIPTIONAL REGULATOR BETI"/>
    <property type="match status" value="1"/>
</dbReference>
<dbReference type="Gene3D" id="1.10.357.10">
    <property type="entry name" value="Tetracycline Repressor, domain 2"/>
    <property type="match status" value="2"/>
</dbReference>
<keyword evidence="7" id="KW-1185">Reference proteome</keyword>
<sequence>MNQKSLPREQFLQAGYRLLGEMDTTDLARSLSISAVVERAGLSHQTFHNTYPGSSRGGGSGGKEAFVEDLLDHLTLDYTGTAATTGSQDVKAPVSALFDDLTSGLMRRRLVAVLLAADHNGARKAVIPEFERFDTDLRSIIGQAVQAHGGSLRQPLSLTNLSAVVGALLDGLALREVLTPGSVSSDDVASATNSILQWAIDPLHSDRTVAQPDPGEISDALRPDLEADVIAATETLFVDNGYFLVTLADIAAEAKIRVEDLRRLFPSKVDIIVAALKPEFDRVLRLRRADERLGVDPATALQRTLVSLGEFVIDNRAMSSGMLLALSFEQFHQPSTITTVIENLYLPSAVVPILERGRESGVFSDDAPALEAAIMLTNNVLFRCLTRPAESATEVAQGVLRILMPGVAIRPA</sequence>
<feature type="DNA-binding region" description="H-T-H motif" evidence="4">
    <location>
        <begin position="246"/>
        <end position="265"/>
    </location>
</feature>
<dbReference type="SUPFAM" id="SSF46689">
    <property type="entry name" value="Homeodomain-like"/>
    <property type="match status" value="1"/>
</dbReference>
<dbReference type="KEGG" id="rhs:A3Q41_01578"/>
<dbReference type="EMBL" id="CP015220">
    <property type="protein sequence ID" value="AMY22882.1"/>
    <property type="molecule type" value="Genomic_DNA"/>
</dbReference>
<evidence type="ECO:0000256" key="2">
    <source>
        <dbReference type="ARBA" id="ARBA00023125"/>
    </source>
</evidence>